<dbReference type="RefSeq" id="WP_128746360.1">
    <property type="nucleotide sequence ID" value="NZ_CP035281.1"/>
</dbReference>
<dbReference type="KEGG" id="amij:EQM06_10320"/>
<evidence type="ECO:0000313" key="5">
    <source>
        <dbReference type="Proteomes" id="UP000287601"/>
    </source>
</evidence>
<dbReference type="InterPro" id="IPR032599">
    <property type="entry name" value="YcdB/YcdC_rep_domain"/>
</dbReference>
<name>A0A410PX93_9FIRM</name>
<evidence type="ECO:0000256" key="2">
    <source>
        <dbReference type="SAM" id="SignalP"/>
    </source>
</evidence>
<evidence type="ECO:0000313" key="4">
    <source>
        <dbReference type="EMBL" id="QAT43582.1"/>
    </source>
</evidence>
<feature type="domain" description="SLH" evidence="3">
    <location>
        <begin position="626"/>
        <end position="682"/>
    </location>
</feature>
<evidence type="ECO:0000256" key="1">
    <source>
        <dbReference type="ARBA" id="ARBA00022737"/>
    </source>
</evidence>
<dbReference type="OrthoDB" id="2473368at2"/>
<feature type="signal peptide" evidence="2">
    <location>
        <begin position="1"/>
        <end position="20"/>
    </location>
</feature>
<dbReference type="AlphaFoldDB" id="A0A410PX93"/>
<dbReference type="Pfam" id="PF16244">
    <property type="entry name" value="DUF4901"/>
    <property type="match status" value="2"/>
</dbReference>
<organism evidence="4 5">
    <name type="scientific">Aminipila luticellarii</name>
    <dbReference type="NCBI Taxonomy" id="2507160"/>
    <lineage>
        <taxon>Bacteria</taxon>
        <taxon>Bacillati</taxon>
        <taxon>Bacillota</taxon>
        <taxon>Clostridia</taxon>
        <taxon>Peptostreptococcales</taxon>
        <taxon>Anaerovoracaceae</taxon>
        <taxon>Aminipila</taxon>
    </lineage>
</organism>
<keyword evidence="5" id="KW-1185">Reference proteome</keyword>
<dbReference type="InterPro" id="IPR001119">
    <property type="entry name" value="SLH_dom"/>
</dbReference>
<sequence length="682" mass="76706">MKKLLCMVMICTLLISTAFASGSVAAFAGTADSAQLTSAITAVKKVVDIPESLSEFSYYYDEDADEGSSIQLNWSDTEHTANASATVTNEGLITSFYCFSADFQSSGLAKVNKAQAQKAAEEYLKKFLPDTTGEFKLEDSAGNDYGSDYSFMYRMYVNDIPCDFISVRMEINKYTGKLSSYSLNADKKDLAVQSYPSKDKAIDRSEAEKIYLKELGPELKYFSYYDYSKKKLKVFTAYETDGTNRAIDANTGNVIKLYKDYQLYRYANQAETKDKAAGSAADEIKFTEEELKEIQRTQNLLDKGQADKAARDMIPSIGSQKLQSAMLRQDWGPNREYLWYLNYEKDFATLDAKTGVLLNFSSSSDSSSKNDIGLERAKTIAAGYMDKVCSDKKDQLVWSNEDTMDSKYGDYTFIYTRQVNGISFDQNTVSVSVDKAAGKILSYSRAWYDSAVFPALDKVIEQQKAFEAADQLGSFEFVYKKDLDGKIVLVYDFRKSGTYMIDAFKGVQLDYKGDVYKDDANLGDYTDIAGNWAEKMIKELKNNGYYLEGDTFAPKAATTQLEFFRYLYSPEQSYYTDDQDFYKMLIDRKMLTKEEVNAKAVVTRQEAAKYVSRYLGVDKLAKESAVFKNMYTDKVDSAYVGYASAAYAMGIMKGDAKGRFNGQNPLTHAETAAILFNTLNKN</sequence>
<gene>
    <name evidence="4" type="ORF">EQM06_10320</name>
</gene>
<evidence type="ECO:0000259" key="3">
    <source>
        <dbReference type="PROSITE" id="PS51272"/>
    </source>
</evidence>
<protein>
    <submittedName>
        <fullName evidence="4">S-layer homology domain-containing protein</fullName>
    </submittedName>
</protein>
<dbReference type="EMBL" id="CP035281">
    <property type="protein sequence ID" value="QAT43582.1"/>
    <property type="molecule type" value="Genomic_DNA"/>
</dbReference>
<proteinExistence type="predicted"/>
<keyword evidence="1" id="KW-0677">Repeat</keyword>
<dbReference type="Proteomes" id="UP000287601">
    <property type="component" value="Chromosome"/>
</dbReference>
<dbReference type="Pfam" id="PF00395">
    <property type="entry name" value="SLH"/>
    <property type="match status" value="1"/>
</dbReference>
<reference evidence="4 5" key="1">
    <citation type="submission" date="2019-01" db="EMBL/GenBank/DDBJ databases">
        <title>Draft genomes of a novel of Aminipila strains.</title>
        <authorList>
            <person name="Ma S."/>
        </authorList>
    </citation>
    <scope>NUCLEOTIDE SEQUENCE [LARGE SCALE GENOMIC DNA]</scope>
    <source>
        <strain evidence="5">JN-39</strain>
    </source>
</reference>
<accession>A0A410PX93</accession>
<dbReference type="PROSITE" id="PS51272">
    <property type="entry name" value="SLH"/>
    <property type="match status" value="1"/>
</dbReference>
<keyword evidence="2" id="KW-0732">Signal</keyword>
<feature type="chain" id="PRO_5038743404" evidence="2">
    <location>
        <begin position="21"/>
        <end position="682"/>
    </location>
</feature>